<evidence type="ECO:0000256" key="3">
    <source>
        <dbReference type="ARBA" id="ARBA00022723"/>
    </source>
</evidence>
<sequence>MVVGVGIDICENDRISEMLGKYKERFLNRVFTPEEVSYCLKKKDPIPHLAARFAVKEAFIKALGMRRDLTISYRDVGLKGSEGKKDIHVTGKLAEMLETKTVSSVHFSISHARDYSNACVILERG</sequence>
<dbReference type="Gene3D" id="3.90.470.20">
    <property type="entry name" value="4'-phosphopantetheinyl transferase domain"/>
    <property type="match status" value="1"/>
</dbReference>
<dbReference type="HOGENOM" id="CLU_089696_2_1_12"/>
<dbReference type="EC" id="2.7.8.7" evidence="8"/>
<dbReference type="KEGG" id="tpx:Turpa_2579"/>
<dbReference type="RefSeq" id="WP_014803724.1">
    <property type="nucleotide sequence ID" value="NC_018020.1"/>
</dbReference>
<dbReference type="InterPro" id="IPR037143">
    <property type="entry name" value="4-PPantetheinyl_Trfase_dom_sf"/>
</dbReference>
<dbReference type="InterPro" id="IPR008278">
    <property type="entry name" value="4-PPantetheinyl_Trfase_dom"/>
</dbReference>
<comment type="subcellular location">
    <subcellularLocation>
        <location evidence="8">Cytoplasm</location>
    </subcellularLocation>
</comment>
<evidence type="ECO:0000256" key="1">
    <source>
        <dbReference type="ARBA" id="ARBA00022516"/>
    </source>
</evidence>
<evidence type="ECO:0000256" key="8">
    <source>
        <dbReference type="HAMAP-Rule" id="MF_00101"/>
    </source>
</evidence>
<keyword evidence="11" id="KW-1185">Reference proteome</keyword>
<keyword evidence="7 8" id="KW-0275">Fatty acid biosynthesis</keyword>
<keyword evidence="4 8" id="KW-0276">Fatty acid metabolism</keyword>
<feature type="domain" description="4'-phosphopantetheinyl transferase" evidence="9">
    <location>
        <begin position="4"/>
        <end position="114"/>
    </location>
</feature>
<gene>
    <name evidence="8" type="primary">acpS</name>
    <name evidence="10" type="ordered locus">Turpa_2579</name>
</gene>
<feature type="binding site" evidence="8">
    <location>
        <position position="8"/>
    </location>
    <ligand>
        <name>Mg(2+)</name>
        <dbReference type="ChEBI" id="CHEBI:18420"/>
    </ligand>
</feature>
<dbReference type="EMBL" id="CP002959">
    <property type="protein sequence ID" value="AFM13219.1"/>
    <property type="molecule type" value="Genomic_DNA"/>
</dbReference>
<dbReference type="PATRIC" id="fig|869212.3.peg.2595"/>
<proteinExistence type="inferred from homology"/>
<keyword evidence="6 8" id="KW-0443">Lipid metabolism</keyword>
<comment type="catalytic activity">
    <reaction evidence="8">
        <text>apo-[ACP] + CoA = holo-[ACP] + adenosine 3',5'-bisphosphate + H(+)</text>
        <dbReference type="Rhea" id="RHEA:12068"/>
        <dbReference type="Rhea" id="RHEA-COMP:9685"/>
        <dbReference type="Rhea" id="RHEA-COMP:9690"/>
        <dbReference type="ChEBI" id="CHEBI:15378"/>
        <dbReference type="ChEBI" id="CHEBI:29999"/>
        <dbReference type="ChEBI" id="CHEBI:57287"/>
        <dbReference type="ChEBI" id="CHEBI:58343"/>
        <dbReference type="ChEBI" id="CHEBI:64479"/>
        <dbReference type="EC" id="2.7.8.7"/>
    </reaction>
</comment>
<feature type="binding site" evidence="8">
    <location>
        <position position="57"/>
    </location>
    <ligand>
        <name>Mg(2+)</name>
        <dbReference type="ChEBI" id="CHEBI:18420"/>
    </ligand>
</feature>
<evidence type="ECO:0000313" key="10">
    <source>
        <dbReference type="EMBL" id="AFM13219.1"/>
    </source>
</evidence>
<comment type="similarity">
    <text evidence="8">Belongs to the P-Pant transferase superfamily. AcpS family.</text>
</comment>
<evidence type="ECO:0000256" key="7">
    <source>
        <dbReference type="ARBA" id="ARBA00023160"/>
    </source>
</evidence>
<comment type="function">
    <text evidence="8">Transfers the 4'-phosphopantetheine moiety from coenzyme A to a Ser of acyl-carrier-protein.</text>
</comment>
<dbReference type="InterPro" id="IPR002582">
    <property type="entry name" value="ACPS"/>
</dbReference>
<dbReference type="Pfam" id="PF01648">
    <property type="entry name" value="ACPS"/>
    <property type="match status" value="1"/>
</dbReference>
<dbReference type="GO" id="GO:0005737">
    <property type="term" value="C:cytoplasm"/>
    <property type="evidence" value="ECO:0007669"/>
    <property type="project" value="UniProtKB-SubCell"/>
</dbReference>
<dbReference type="Proteomes" id="UP000006048">
    <property type="component" value="Chromosome"/>
</dbReference>
<name>I4B7G2_TURPD</name>
<dbReference type="InterPro" id="IPR004568">
    <property type="entry name" value="Ppantetheine-prot_Trfase_dom"/>
</dbReference>
<accession>I4B7G2</accession>
<reference evidence="10 11" key="1">
    <citation type="submission" date="2012-06" db="EMBL/GenBank/DDBJ databases">
        <title>The complete chromosome of genome of Turneriella parva DSM 21527.</title>
        <authorList>
            <consortium name="US DOE Joint Genome Institute (JGI-PGF)"/>
            <person name="Lucas S."/>
            <person name="Han J."/>
            <person name="Lapidus A."/>
            <person name="Bruce D."/>
            <person name="Goodwin L."/>
            <person name="Pitluck S."/>
            <person name="Peters L."/>
            <person name="Kyrpides N."/>
            <person name="Mavromatis K."/>
            <person name="Ivanova N."/>
            <person name="Mikhailova N."/>
            <person name="Chertkov O."/>
            <person name="Detter J.C."/>
            <person name="Tapia R."/>
            <person name="Han C."/>
            <person name="Land M."/>
            <person name="Hauser L."/>
            <person name="Markowitz V."/>
            <person name="Cheng J.-F."/>
            <person name="Hugenholtz P."/>
            <person name="Woyke T."/>
            <person name="Wu D."/>
            <person name="Gronow S."/>
            <person name="Wellnitz S."/>
            <person name="Brambilla E."/>
            <person name="Klenk H.-P."/>
            <person name="Eisen J.A."/>
        </authorList>
    </citation>
    <scope>NUCLEOTIDE SEQUENCE [LARGE SCALE GENOMIC DNA]</scope>
    <source>
        <strain evidence="11">ATCC BAA-1111 / DSM 21527 / NCTC 11395 / H</strain>
    </source>
</reference>
<dbReference type="STRING" id="869212.Turpa_2579"/>
<evidence type="ECO:0000256" key="2">
    <source>
        <dbReference type="ARBA" id="ARBA00022679"/>
    </source>
</evidence>
<evidence type="ECO:0000256" key="4">
    <source>
        <dbReference type="ARBA" id="ARBA00022832"/>
    </source>
</evidence>
<organism evidence="10 11">
    <name type="scientific">Turneriella parva (strain ATCC BAA-1111 / DSM 21527 / NCTC 11395 / H)</name>
    <name type="common">Leptospira parva</name>
    <dbReference type="NCBI Taxonomy" id="869212"/>
    <lineage>
        <taxon>Bacteria</taxon>
        <taxon>Pseudomonadati</taxon>
        <taxon>Spirochaetota</taxon>
        <taxon>Spirochaetia</taxon>
        <taxon>Leptospirales</taxon>
        <taxon>Leptospiraceae</taxon>
        <taxon>Turneriella</taxon>
    </lineage>
</organism>
<evidence type="ECO:0000256" key="5">
    <source>
        <dbReference type="ARBA" id="ARBA00022842"/>
    </source>
</evidence>
<dbReference type="GO" id="GO:0000287">
    <property type="term" value="F:magnesium ion binding"/>
    <property type="evidence" value="ECO:0007669"/>
    <property type="project" value="UniProtKB-UniRule"/>
</dbReference>
<dbReference type="GO" id="GO:0008897">
    <property type="term" value="F:holo-[acyl-carrier-protein] synthase activity"/>
    <property type="evidence" value="ECO:0007669"/>
    <property type="project" value="UniProtKB-UniRule"/>
</dbReference>
<keyword evidence="8" id="KW-0963">Cytoplasm</keyword>
<dbReference type="OrthoDB" id="517356at2"/>
<keyword evidence="5 8" id="KW-0460">Magnesium</keyword>
<keyword evidence="3 8" id="KW-0479">Metal-binding</keyword>
<dbReference type="HAMAP" id="MF_00101">
    <property type="entry name" value="AcpS"/>
    <property type="match status" value="1"/>
</dbReference>
<keyword evidence="1 8" id="KW-0444">Lipid biosynthesis</keyword>
<keyword evidence="2 8" id="KW-0808">Transferase</keyword>
<dbReference type="GO" id="GO:0006633">
    <property type="term" value="P:fatty acid biosynthetic process"/>
    <property type="evidence" value="ECO:0007669"/>
    <property type="project" value="UniProtKB-UniRule"/>
</dbReference>
<dbReference type="AlphaFoldDB" id="I4B7G2"/>
<comment type="cofactor">
    <cofactor evidence="8">
        <name>Mg(2+)</name>
        <dbReference type="ChEBI" id="CHEBI:18420"/>
    </cofactor>
</comment>
<evidence type="ECO:0000256" key="6">
    <source>
        <dbReference type="ARBA" id="ARBA00023098"/>
    </source>
</evidence>
<dbReference type="SUPFAM" id="SSF56214">
    <property type="entry name" value="4'-phosphopantetheinyl transferase"/>
    <property type="match status" value="1"/>
</dbReference>
<protein>
    <recommendedName>
        <fullName evidence="8">Holo-[acyl-carrier-protein] synthase</fullName>
        <shortName evidence="8">Holo-ACP synthase</shortName>
        <ecNumber evidence="8">2.7.8.7</ecNumber>
    </recommendedName>
    <alternativeName>
        <fullName evidence="8">4'-phosphopantetheinyl transferase AcpS</fullName>
    </alternativeName>
</protein>
<dbReference type="NCBIfam" id="TIGR00556">
    <property type="entry name" value="pantethn_trn"/>
    <property type="match status" value="1"/>
</dbReference>
<evidence type="ECO:0000313" key="11">
    <source>
        <dbReference type="Proteomes" id="UP000006048"/>
    </source>
</evidence>
<dbReference type="NCBIfam" id="TIGR00516">
    <property type="entry name" value="acpS"/>
    <property type="match status" value="1"/>
</dbReference>
<evidence type="ECO:0000259" key="9">
    <source>
        <dbReference type="Pfam" id="PF01648"/>
    </source>
</evidence>